<evidence type="ECO:0000313" key="11">
    <source>
        <dbReference type="Proteomes" id="UP000077202"/>
    </source>
</evidence>
<evidence type="ECO:0000313" key="10">
    <source>
        <dbReference type="EMBL" id="OAE24335.1"/>
    </source>
</evidence>
<accession>A0A176VW14</accession>
<dbReference type="InterPro" id="IPR050547">
    <property type="entry name" value="DEAD_box_RNA_helicases"/>
</dbReference>
<dbReference type="InterPro" id="IPR001650">
    <property type="entry name" value="Helicase_C-like"/>
</dbReference>
<dbReference type="SMART" id="SM00490">
    <property type="entry name" value="HELICc"/>
    <property type="match status" value="1"/>
</dbReference>
<dbReference type="CDD" id="cd18787">
    <property type="entry name" value="SF2_C_DEAD"/>
    <property type="match status" value="1"/>
</dbReference>
<keyword evidence="11" id="KW-1185">Reference proteome</keyword>
<dbReference type="EMBL" id="LVLJ01002613">
    <property type="protein sequence ID" value="OAE24335.1"/>
    <property type="molecule type" value="Genomic_DNA"/>
</dbReference>
<dbReference type="Gene3D" id="3.40.50.300">
    <property type="entry name" value="P-loop containing nucleotide triphosphate hydrolases"/>
    <property type="match status" value="2"/>
</dbReference>
<evidence type="ECO:0000256" key="1">
    <source>
        <dbReference type="ARBA" id="ARBA00012552"/>
    </source>
</evidence>
<dbReference type="InterPro" id="IPR027417">
    <property type="entry name" value="P-loop_NTPase"/>
</dbReference>
<keyword evidence="3" id="KW-0378">Hydrolase</keyword>
<dbReference type="InterPro" id="IPR014001">
    <property type="entry name" value="Helicase_ATP-bd"/>
</dbReference>
<dbReference type="GO" id="GO:0005524">
    <property type="term" value="F:ATP binding"/>
    <property type="evidence" value="ECO:0007669"/>
    <property type="project" value="UniProtKB-KW"/>
</dbReference>
<comment type="caution">
    <text evidence="10">The sequence shown here is derived from an EMBL/GenBank/DDBJ whole genome shotgun (WGS) entry which is preliminary data.</text>
</comment>
<dbReference type="CDD" id="cd00268">
    <property type="entry name" value="DEADc"/>
    <property type="match status" value="1"/>
</dbReference>
<dbReference type="PROSITE" id="PS51192">
    <property type="entry name" value="HELICASE_ATP_BIND_1"/>
    <property type="match status" value="1"/>
</dbReference>
<proteinExistence type="predicted"/>
<organism evidence="10 11">
    <name type="scientific">Marchantia polymorpha subsp. ruderalis</name>
    <dbReference type="NCBI Taxonomy" id="1480154"/>
    <lineage>
        <taxon>Eukaryota</taxon>
        <taxon>Viridiplantae</taxon>
        <taxon>Streptophyta</taxon>
        <taxon>Embryophyta</taxon>
        <taxon>Marchantiophyta</taxon>
        <taxon>Marchantiopsida</taxon>
        <taxon>Marchantiidae</taxon>
        <taxon>Marchantiales</taxon>
        <taxon>Marchantiaceae</taxon>
        <taxon>Marchantia</taxon>
    </lineage>
</organism>
<evidence type="ECO:0000256" key="2">
    <source>
        <dbReference type="ARBA" id="ARBA00022741"/>
    </source>
</evidence>
<gene>
    <name evidence="10" type="ORF">AXG93_4343s1000</name>
</gene>
<evidence type="ECO:0000256" key="6">
    <source>
        <dbReference type="ARBA" id="ARBA00047984"/>
    </source>
</evidence>
<sequence length="584" mass="63104">MALLVSRSVKGLPLCIFGQLPLLSGRSLCSKSPVFAPLLKSAAGAPGISATSSSTSASLSLDTLFEDEAAAAKRVQRREPKAAFARTSKVESVDTRSFPFAEKSFSALKLSRLLQRRIADEGLEVPTDVQVAAIPTILDGHDAAIQSFTGSGKTLAYLLPILSKVGPLSDSSAGVEAVNRGGVEVLIVVPSRELAMQIVREAEKMLGPFNKKVIQQLIGGANPNRQEEALKKNKPLIVVGTPGRISELSRAGKLHTHSCQFLVLDEADQLLSSKFRDDMRRILEHVGQRRSSDPAKATHSNPAESAEENPSVKTVKKKVERQTILVSATMPPAVLRAASSWGHKPLLVRATSIIDVETPGAFSPAWGSPVDKDEAQSADLKGARESLPPNLEHFYLLSPLHHRVDFLRKCIHALDSQSVIVFMNHSKRLKDTEYKLVARGIAAGSLHGELGKLERQNILNAFRNGKLRVLVVSEVGARGLDIPGCDLVVNLELPTDGSHYAHRGGRTGRLGRRGTVINICEGSEEFVIEKFEKQLGISIRRCDIFDSKLELWKKPAFGKAGGKERKTSEKTESSSSVGGDEAAS</sequence>
<dbReference type="SUPFAM" id="SSF52540">
    <property type="entry name" value="P-loop containing nucleoside triphosphate hydrolases"/>
    <property type="match status" value="1"/>
</dbReference>
<dbReference type="InterPro" id="IPR044742">
    <property type="entry name" value="DEAD/DEAH_RhlB"/>
</dbReference>
<evidence type="ECO:0000256" key="4">
    <source>
        <dbReference type="ARBA" id="ARBA00022806"/>
    </source>
</evidence>
<keyword evidence="5" id="KW-0067">ATP-binding</keyword>
<feature type="domain" description="Helicase ATP-binding" evidence="8">
    <location>
        <begin position="134"/>
        <end position="348"/>
    </location>
</feature>
<dbReference type="Pfam" id="PF00270">
    <property type="entry name" value="DEAD"/>
    <property type="match status" value="1"/>
</dbReference>
<dbReference type="PROSITE" id="PS51194">
    <property type="entry name" value="HELICASE_CTER"/>
    <property type="match status" value="1"/>
</dbReference>
<reference evidence="10" key="1">
    <citation type="submission" date="2016-03" db="EMBL/GenBank/DDBJ databases">
        <title>Mechanisms controlling the formation of the plant cell surface in tip-growing cells are functionally conserved among land plants.</title>
        <authorList>
            <person name="Honkanen S."/>
            <person name="Jones V.A."/>
            <person name="Morieri G."/>
            <person name="Champion C."/>
            <person name="Hetherington A.J."/>
            <person name="Kelly S."/>
            <person name="Saint-Marcoux D."/>
            <person name="Proust H."/>
            <person name="Prescott H."/>
            <person name="Dolan L."/>
        </authorList>
    </citation>
    <scope>NUCLEOTIDE SEQUENCE [LARGE SCALE GENOMIC DNA]</scope>
    <source>
        <tissue evidence="10">Whole gametophyte</tissue>
    </source>
</reference>
<feature type="compositionally biased region" description="Basic and acidic residues" evidence="7">
    <location>
        <begin position="561"/>
        <end position="572"/>
    </location>
</feature>
<feature type="domain" description="Helicase C-terminal" evidence="9">
    <location>
        <begin position="406"/>
        <end position="557"/>
    </location>
</feature>
<evidence type="ECO:0000256" key="5">
    <source>
        <dbReference type="ARBA" id="ARBA00022840"/>
    </source>
</evidence>
<evidence type="ECO:0000256" key="3">
    <source>
        <dbReference type="ARBA" id="ARBA00022801"/>
    </source>
</evidence>
<dbReference type="EC" id="3.6.4.13" evidence="1"/>
<dbReference type="GO" id="GO:0003724">
    <property type="term" value="F:RNA helicase activity"/>
    <property type="evidence" value="ECO:0007669"/>
    <property type="project" value="UniProtKB-EC"/>
</dbReference>
<dbReference type="SMART" id="SM00487">
    <property type="entry name" value="DEXDc"/>
    <property type="match status" value="1"/>
</dbReference>
<feature type="region of interest" description="Disordered" evidence="7">
    <location>
        <begin position="558"/>
        <end position="584"/>
    </location>
</feature>
<feature type="region of interest" description="Disordered" evidence="7">
    <location>
        <begin position="285"/>
        <end position="316"/>
    </location>
</feature>
<evidence type="ECO:0000259" key="8">
    <source>
        <dbReference type="PROSITE" id="PS51192"/>
    </source>
</evidence>
<dbReference type="Pfam" id="PF00271">
    <property type="entry name" value="Helicase_C"/>
    <property type="match status" value="1"/>
</dbReference>
<dbReference type="PANTHER" id="PTHR47963:SF3">
    <property type="entry name" value="DEAD-BOX ATP-DEPENDENT RNA HELICASE 47, MITOCHONDRIAL"/>
    <property type="match status" value="1"/>
</dbReference>
<comment type="catalytic activity">
    <reaction evidence="6">
        <text>ATP + H2O = ADP + phosphate + H(+)</text>
        <dbReference type="Rhea" id="RHEA:13065"/>
        <dbReference type="ChEBI" id="CHEBI:15377"/>
        <dbReference type="ChEBI" id="CHEBI:15378"/>
        <dbReference type="ChEBI" id="CHEBI:30616"/>
        <dbReference type="ChEBI" id="CHEBI:43474"/>
        <dbReference type="ChEBI" id="CHEBI:456216"/>
        <dbReference type="EC" id="3.6.4.13"/>
    </reaction>
</comment>
<keyword evidence="4" id="KW-0347">Helicase</keyword>
<dbReference type="AlphaFoldDB" id="A0A176VW14"/>
<evidence type="ECO:0000256" key="7">
    <source>
        <dbReference type="SAM" id="MobiDB-lite"/>
    </source>
</evidence>
<dbReference type="InterPro" id="IPR011545">
    <property type="entry name" value="DEAD/DEAH_box_helicase_dom"/>
</dbReference>
<protein>
    <recommendedName>
        <fullName evidence="1">RNA helicase</fullName>
        <ecNumber evidence="1">3.6.4.13</ecNumber>
    </recommendedName>
</protein>
<dbReference type="Proteomes" id="UP000077202">
    <property type="component" value="Unassembled WGS sequence"/>
</dbReference>
<keyword evidence="2" id="KW-0547">Nucleotide-binding</keyword>
<evidence type="ECO:0000259" key="9">
    <source>
        <dbReference type="PROSITE" id="PS51194"/>
    </source>
</evidence>
<dbReference type="GO" id="GO:0003723">
    <property type="term" value="F:RNA binding"/>
    <property type="evidence" value="ECO:0007669"/>
    <property type="project" value="TreeGrafter"/>
</dbReference>
<dbReference type="PANTHER" id="PTHR47963">
    <property type="entry name" value="DEAD-BOX ATP-DEPENDENT RNA HELICASE 47, MITOCHONDRIAL"/>
    <property type="match status" value="1"/>
</dbReference>
<dbReference type="GO" id="GO:0016787">
    <property type="term" value="F:hydrolase activity"/>
    <property type="evidence" value="ECO:0007669"/>
    <property type="project" value="UniProtKB-KW"/>
</dbReference>
<name>A0A176VW14_MARPO</name>